<dbReference type="Pfam" id="PF05004">
    <property type="entry name" value="IFRD"/>
    <property type="match status" value="1"/>
</dbReference>
<dbReference type="InterPro" id="IPR039777">
    <property type="entry name" value="IFRD"/>
</dbReference>
<sequence>MAHSGKTHKSPFDRVDECIQNLQDRHGYWPKQITRSPVTREAAMAGIVGELEEGHLPLEALDIRCLTIFALCGASIKKGSPKEARLAYRATGLLLLTLRDGSPGPLLDEAFPTLSKAIHDDDAPPALVAAAIDCLAAATLAGARHVEEAMKAIWRVVECPTRSRSAKLKTRGASSETTSPVVLAAAVSAWTFLLTTVTSTVGTQRKPDHAGWNSTTASLAELLDADDRRVRMASGQALAVCAELNFLTGKDMDALAGKVSDLAAESAGGKGADNSLLREQKELFGQIAAFLDHGESPVASWEWTDMMKVSTWARLAQLNFLRKFLGNGFLNHVQGNPVLKEAFSFGRVEGKPLSIQNKESIPIDGFLRDLKRNIDWSRDWSWIYSHIFCLDREDVYRCPKKLLQLGWY</sequence>
<accession>A0ABC9D9Z8</accession>
<dbReference type="SUPFAM" id="SSF48371">
    <property type="entry name" value="ARM repeat"/>
    <property type="match status" value="1"/>
</dbReference>
<dbReference type="Proteomes" id="UP001497457">
    <property type="component" value="Chromosome 32b"/>
</dbReference>
<dbReference type="EMBL" id="OZ075142">
    <property type="protein sequence ID" value="CAL5034722.1"/>
    <property type="molecule type" value="Genomic_DNA"/>
</dbReference>
<dbReference type="PANTHER" id="PTHR12354">
    <property type="entry name" value="INTERFERON-RELATED DEVELOPMENTAL REGULATOR"/>
    <property type="match status" value="1"/>
</dbReference>
<name>A0ABC9D9Z8_9POAL</name>
<dbReference type="InterPro" id="IPR007701">
    <property type="entry name" value="Interferon-rel_develop_reg_N"/>
</dbReference>
<dbReference type="InterPro" id="IPR016024">
    <property type="entry name" value="ARM-type_fold"/>
</dbReference>
<proteinExistence type="inferred from homology"/>
<evidence type="ECO:0000313" key="3">
    <source>
        <dbReference type="EMBL" id="CAL5034722.1"/>
    </source>
</evidence>
<dbReference type="PANTHER" id="PTHR12354:SF11">
    <property type="entry name" value="OS02G0219050 PROTEIN"/>
    <property type="match status" value="1"/>
</dbReference>
<dbReference type="AlphaFoldDB" id="A0ABC9D9Z8"/>
<reference evidence="3 4" key="2">
    <citation type="submission" date="2024-10" db="EMBL/GenBank/DDBJ databases">
        <authorList>
            <person name="Ryan C."/>
        </authorList>
    </citation>
    <scope>NUCLEOTIDE SEQUENCE [LARGE SCALE GENOMIC DNA]</scope>
</reference>
<evidence type="ECO:0000256" key="1">
    <source>
        <dbReference type="ARBA" id="ARBA00008828"/>
    </source>
</evidence>
<evidence type="ECO:0000313" key="4">
    <source>
        <dbReference type="Proteomes" id="UP001497457"/>
    </source>
</evidence>
<gene>
    <name evidence="3" type="ORF">URODEC1_LOCUS83208</name>
</gene>
<feature type="domain" description="Interferon-related developmental regulator N-terminal" evidence="2">
    <location>
        <begin position="13"/>
        <end position="291"/>
    </location>
</feature>
<comment type="similarity">
    <text evidence="1">Belongs to the IFRD family.</text>
</comment>
<organism evidence="3 4">
    <name type="scientific">Urochloa decumbens</name>
    <dbReference type="NCBI Taxonomy" id="240449"/>
    <lineage>
        <taxon>Eukaryota</taxon>
        <taxon>Viridiplantae</taxon>
        <taxon>Streptophyta</taxon>
        <taxon>Embryophyta</taxon>
        <taxon>Tracheophyta</taxon>
        <taxon>Spermatophyta</taxon>
        <taxon>Magnoliopsida</taxon>
        <taxon>Liliopsida</taxon>
        <taxon>Poales</taxon>
        <taxon>Poaceae</taxon>
        <taxon>PACMAD clade</taxon>
        <taxon>Panicoideae</taxon>
        <taxon>Panicodae</taxon>
        <taxon>Paniceae</taxon>
        <taxon>Melinidinae</taxon>
        <taxon>Urochloa</taxon>
    </lineage>
</organism>
<keyword evidence="4" id="KW-1185">Reference proteome</keyword>
<protein>
    <recommendedName>
        <fullName evidence="2">Interferon-related developmental regulator N-terminal domain-containing protein</fullName>
    </recommendedName>
</protein>
<evidence type="ECO:0000259" key="2">
    <source>
        <dbReference type="Pfam" id="PF05004"/>
    </source>
</evidence>
<reference evidence="4" key="1">
    <citation type="submission" date="2024-06" db="EMBL/GenBank/DDBJ databases">
        <authorList>
            <person name="Ryan C."/>
        </authorList>
    </citation>
    <scope>NUCLEOTIDE SEQUENCE [LARGE SCALE GENOMIC DNA]</scope>
</reference>